<sequence>MINSKPKNPKQNIVTSFDYGILTPEQRSLVEQRTSEIREQLRRTAQDIWEIGQSLAEVRAQLKHGQFETWLKAEFGWSRRTAYNFINVYETFGNRANLAQIDIATSALYLLAAPSTPENLREQYIEEAKAGKRITHKELVQTIKHQQENLPEQTELPLTTTSEIIAIIPNSIDKSNSHDVNNSIVEVPITAPPIPETIAELSRRWLRLGKQHLIFHGDTASSEFFANIPSIALAVAVTEDDWDHEWLIEEAKTLIVLQPSDLQTNTLEQLITMFSQPGELIVFPWLPQPDMIAIAHRLQRRVIAGDPSIELCQQAVIASGLSVEQI</sequence>
<dbReference type="Pfam" id="PF11300">
    <property type="entry name" value="DUF3102"/>
    <property type="match status" value="1"/>
</dbReference>
<gene>
    <name evidence="1" type="ORF">NIES23_10660</name>
</gene>
<protein>
    <recommendedName>
        <fullName evidence="3">DUF3102 domain-containing protein</fullName>
    </recommendedName>
</protein>
<dbReference type="Proteomes" id="UP000217507">
    <property type="component" value="Chromosome"/>
</dbReference>
<accession>A0A1Z4KH33</accession>
<evidence type="ECO:0000313" key="1">
    <source>
        <dbReference type="EMBL" id="BAY68282.1"/>
    </source>
</evidence>
<dbReference type="AlphaFoldDB" id="A0A1Z4KH33"/>
<reference evidence="1 2" key="1">
    <citation type="submission" date="2017-06" db="EMBL/GenBank/DDBJ databases">
        <title>Genome sequencing of cyanobaciteial culture collection at National Institute for Environmental Studies (NIES).</title>
        <authorList>
            <person name="Hirose Y."/>
            <person name="Shimura Y."/>
            <person name="Fujisawa T."/>
            <person name="Nakamura Y."/>
            <person name="Kawachi M."/>
        </authorList>
    </citation>
    <scope>NUCLEOTIDE SEQUENCE [LARGE SCALE GENOMIC DNA]</scope>
    <source>
        <strain evidence="1 2">NIES-23</strain>
    </source>
</reference>
<evidence type="ECO:0008006" key="3">
    <source>
        <dbReference type="Google" id="ProtNLM"/>
    </source>
</evidence>
<organism evidence="1 2">
    <name type="scientific">Trichormus variabilis NIES-23</name>
    <dbReference type="NCBI Taxonomy" id="1973479"/>
    <lineage>
        <taxon>Bacteria</taxon>
        <taxon>Bacillati</taxon>
        <taxon>Cyanobacteriota</taxon>
        <taxon>Cyanophyceae</taxon>
        <taxon>Nostocales</taxon>
        <taxon>Nostocaceae</taxon>
        <taxon>Trichormus</taxon>
    </lineage>
</organism>
<name>A0A1Z4KH33_ANAVA</name>
<proteinExistence type="predicted"/>
<evidence type="ECO:0000313" key="2">
    <source>
        <dbReference type="Proteomes" id="UP000217507"/>
    </source>
</evidence>
<dbReference type="InterPro" id="IPR021451">
    <property type="entry name" value="DUF3102"/>
</dbReference>
<dbReference type="EMBL" id="AP018216">
    <property type="protein sequence ID" value="BAY68282.1"/>
    <property type="molecule type" value="Genomic_DNA"/>
</dbReference>